<dbReference type="InterPro" id="IPR001806">
    <property type="entry name" value="Small_GTPase"/>
</dbReference>
<reference evidence="4" key="1">
    <citation type="submission" date="2023-06" db="EMBL/GenBank/DDBJ databases">
        <authorList>
            <person name="Kurt Z."/>
        </authorList>
    </citation>
    <scope>NUCLEOTIDE SEQUENCE</scope>
</reference>
<dbReference type="Proteomes" id="UP001642409">
    <property type="component" value="Unassembled WGS sequence"/>
</dbReference>
<evidence type="ECO:0000256" key="1">
    <source>
        <dbReference type="ARBA" id="ARBA00022741"/>
    </source>
</evidence>
<dbReference type="SMART" id="SM00173">
    <property type="entry name" value="RAS"/>
    <property type="match status" value="1"/>
</dbReference>
<proteinExistence type="predicted"/>
<keyword evidence="2" id="KW-0342">GTP-binding</keyword>
<dbReference type="EMBL" id="CATOUU010000386">
    <property type="protein sequence ID" value="CAI9927888.1"/>
    <property type="molecule type" value="Genomic_DNA"/>
</dbReference>
<dbReference type="InterPro" id="IPR027417">
    <property type="entry name" value="P-loop_NTPase"/>
</dbReference>
<dbReference type="PROSITE" id="PS51421">
    <property type="entry name" value="RAS"/>
    <property type="match status" value="1"/>
</dbReference>
<dbReference type="PROSITE" id="PS51417">
    <property type="entry name" value="ARF"/>
    <property type="match status" value="1"/>
</dbReference>
<dbReference type="PANTHER" id="PTHR47977">
    <property type="entry name" value="RAS-RELATED PROTEIN RAB"/>
    <property type="match status" value="1"/>
</dbReference>
<dbReference type="FunFam" id="3.40.50.300:FF:000808">
    <property type="entry name" value="Small GTP-binding protein, putative"/>
    <property type="match status" value="1"/>
</dbReference>
<accession>A0AA86UXM8</accession>
<evidence type="ECO:0000313" key="6">
    <source>
        <dbReference type="EMBL" id="CAL6058180.1"/>
    </source>
</evidence>
<dbReference type="EMBL" id="CATOUU010001103">
    <property type="protein sequence ID" value="CAI9972069.1"/>
    <property type="molecule type" value="Genomic_DNA"/>
</dbReference>
<dbReference type="NCBIfam" id="TIGR00231">
    <property type="entry name" value="small_GTP"/>
    <property type="match status" value="1"/>
</dbReference>
<comment type="caution">
    <text evidence="4">The sequence shown here is derived from an EMBL/GenBank/DDBJ whole genome shotgun (WGS) entry which is preliminary data.</text>
</comment>
<organism evidence="4">
    <name type="scientific">Hexamita inflata</name>
    <dbReference type="NCBI Taxonomy" id="28002"/>
    <lineage>
        <taxon>Eukaryota</taxon>
        <taxon>Metamonada</taxon>
        <taxon>Diplomonadida</taxon>
        <taxon>Hexamitidae</taxon>
        <taxon>Hexamitinae</taxon>
        <taxon>Hexamita</taxon>
    </lineage>
</organism>
<dbReference type="PROSITE" id="PS51420">
    <property type="entry name" value="RHO"/>
    <property type="match status" value="1"/>
</dbReference>
<sequence>MTVQEMKIVTLGETAVGKTSLIYRYISNAFDDRPASTITASFYTKTVIVDNKTVRLLLWDTAGQERFQSITPMYYRNADIIFVVFAVDSANSLQRAIQQTQDIRHKQNYKQHIVLIGNKCDQPNLVKDEAESYAKDFQIPIFFISAKSGLNVQEALQQSVRKVLQDTQAENQKPDKLIQEVSTKACC</sequence>
<reference evidence="5 7" key="2">
    <citation type="submission" date="2024-07" db="EMBL/GenBank/DDBJ databases">
        <authorList>
            <person name="Akdeniz Z."/>
        </authorList>
    </citation>
    <scope>NUCLEOTIDE SEQUENCE [LARGE SCALE GENOMIC DNA]</scope>
</reference>
<keyword evidence="1" id="KW-0547">Nucleotide-binding</keyword>
<dbReference type="SMART" id="SM00175">
    <property type="entry name" value="RAB"/>
    <property type="match status" value="1"/>
</dbReference>
<dbReference type="CDD" id="cd00154">
    <property type="entry name" value="Rab"/>
    <property type="match status" value="1"/>
</dbReference>
<dbReference type="AlphaFoldDB" id="A0AA86UXM8"/>
<name>A0AA86UXM8_9EUKA</name>
<dbReference type="PROSITE" id="PS51419">
    <property type="entry name" value="RAB"/>
    <property type="match status" value="1"/>
</dbReference>
<evidence type="ECO:0000313" key="7">
    <source>
        <dbReference type="Proteomes" id="UP001642409"/>
    </source>
</evidence>
<dbReference type="InterPro" id="IPR050227">
    <property type="entry name" value="Rab"/>
</dbReference>
<evidence type="ECO:0000313" key="4">
    <source>
        <dbReference type="EMBL" id="CAI9972069.1"/>
    </source>
</evidence>
<dbReference type="PRINTS" id="PR00449">
    <property type="entry name" value="RASTRNSFRMNG"/>
</dbReference>
<dbReference type="Pfam" id="PF00071">
    <property type="entry name" value="Ras"/>
    <property type="match status" value="1"/>
</dbReference>
<dbReference type="SMART" id="SM00174">
    <property type="entry name" value="RHO"/>
    <property type="match status" value="1"/>
</dbReference>
<dbReference type="InterPro" id="IPR005225">
    <property type="entry name" value="Small_GTP-bd"/>
</dbReference>
<dbReference type="SUPFAM" id="SSF52540">
    <property type="entry name" value="P-loop containing nucleoside triphosphate hydrolases"/>
    <property type="match status" value="1"/>
</dbReference>
<dbReference type="Gene3D" id="3.40.50.300">
    <property type="entry name" value="P-loop containing nucleotide triphosphate hydrolases"/>
    <property type="match status" value="1"/>
</dbReference>
<dbReference type="GO" id="GO:0003924">
    <property type="term" value="F:GTPase activity"/>
    <property type="evidence" value="ECO:0007669"/>
    <property type="project" value="InterPro"/>
</dbReference>
<dbReference type="EMBL" id="CAXDID020000006">
    <property type="protein sequence ID" value="CAL5975460.1"/>
    <property type="molecule type" value="Genomic_DNA"/>
</dbReference>
<keyword evidence="7" id="KW-1185">Reference proteome</keyword>
<evidence type="ECO:0000313" key="5">
    <source>
        <dbReference type="EMBL" id="CAL5975460.1"/>
    </source>
</evidence>
<protein>
    <submittedName>
        <fullName evidence="4">Rab1a</fullName>
    </submittedName>
</protein>
<dbReference type="EMBL" id="CAXDID020000219">
    <property type="protein sequence ID" value="CAL6058180.1"/>
    <property type="molecule type" value="Genomic_DNA"/>
</dbReference>
<evidence type="ECO:0000256" key="2">
    <source>
        <dbReference type="ARBA" id="ARBA00023134"/>
    </source>
</evidence>
<dbReference type="GO" id="GO:0005525">
    <property type="term" value="F:GTP binding"/>
    <property type="evidence" value="ECO:0007669"/>
    <property type="project" value="UniProtKB-KW"/>
</dbReference>
<evidence type="ECO:0000313" key="3">
    <source>
        <dbReference type="EMBL" id="CAI9927888.1"/>
    </source>
</evidence>
<gene>
    <name evidence="3" type="ORF">HINF_LOCUS15533</name>
    <name evidence="5" type="ORF">HINF_LOCUS3343</name>
    <name evidence="6" type="ORF">HINF_LOCUS48070</name>
    <name evidence="4" type="ORF">HINF_LOCUS59714</name>
</gene>